<dbReference type="EMBL" id="CAEZZP010000184">
    <property type="protein sequence ID" value="CAB4788382.1"/>
    <property type="molecule type" value="Genomic_DNA"/>
</dbReference>
<evidence type="ECO:0000313" key="1">
    <source>
        <dbReference type="EMBL" id="CAB4788382.1"/>
    </source>
</evidence>
<gene>
    <name evidence="1" type="ORF">UFOPK2880_01856</name>
</gene>
<dbReference type="Pfam" id="PF10094">
    <property type="entry name" value="DUF2332"/>
    <property type="match status" value="1"/>
</dbReference>
<dbReference type="AlphaFoldDB" id="A0A6J6WUC5"/>
<organism evidence="1">
    <name type="scientific">freshwater metagenome</name>
    <dbReference type="NCBI Taxonomy" id="449393"/>
    <lineage>
        <taxon>unclassified sequences</taxon>
        <taxon>metagenomes</taxon>
        <taxon>ecological metagenomes</taxon>
    </lineage>
</organism>
<sequence length="370" mass="41599">MKETYLLILSVSDTKLLIYYRDVVPDLAKRFNDFAQSFDTGAPLYSQFARRVANERTVLDLMSVAPVSQRIPVLLFASAHYLLLDERSHELAQHYPNIAREKGSGVATDLFVAFVLERADAMKELLANRSTQTNEISRCNWFLFPCAMLDAELGPLAQVDVGSSAGLNQLFPKISYDLRPGGLIGNNTSLTIACNITGEPPIPRQVPNVKWSMGLDTKPIDVRNDVEVRWLEACVWPDQVERFERLQQAISLARLHNIEVERGDAVDDVAQAVDRAAQHGHPVVTTSWVMNYLAPDRRIAFVDELNRVGSELDLSWIIAESPYETPELPGHSGSDEIITVITLVTWRKGQRNVQRLATTHPHGHWIHWGN</sequence>
<proteinExistence type="predicted"/>
<reference evidence="1" key="1">
    <citation type="submission" date="2020-05" db="EMBL/GenBank/DDBJ databases">
        <authorList>
            <person name="Chiriac C."/>
            <person name="Salcher M."/>
            <person name="Ghai R."/>
            <person name="Kavagutti S V."/>
        </authorList>
    </citation>
    <scope>NUCLEOTIDE SEQUENCE</scope>
</reference>
<dbReference type="InterPro" id="IPR011200">
    <property type="entry name" value="UCP012608"/>
</dbReference>
<accession>A0A6J6WUC5</accession>
<name>A0A6J6WUC5_9ZZZZ</name>
<protein>
    <submittedName>
        <fullName evidence="1">Unannotated protein</fullName>
    </submittedName>
</protein>